<organism evidence="2">
    <name type="scientific">uncultured Chloroflexia bacterium</name>
    <dbReference type="NCBI Taxonomy" id="1672391"/>
    <lineage>
        <taxon>Bacteria</taxon>
        <taxon>Bacillati</taxon>
        <taxon>Chloroflexota</taxon>
        <taxon>Chloroflexia</taxon>
        <taxon>environmental samples</taxon>
    </lineage>
</organism>
<gene>
    <name evidence="2" type="ORF">AVDCRST_MAG93-4521</name>
</gene>
<name>A0A6J4KB64_9CHLR</name>
<dbReference type="EMBL" id="CADCTR010001524">
    <property type="protein sequence ID" value="CAA9299943.1"/>
    <property type="molecule type" value="Genomic_DNA"/>
</dbReference>
<proteinExistence type="predicted"/>
<evidence type="ECO:0000256" key="1">
    <source>
        <dbReference type="SAM" id="MobiDB-lite"/>
    </source>
</evidence>
<accession>A0A6J4KB64</accession>
<protein>
    <submittedName>
        <fullName evidence="2">Uncharacterized protein</fullName>
    </submittedName>
</protein>
<evidence type="ECO:0000313" key="2">
    <source>
        <dbReference type="EMBL" id="CAA9299943.1"/>
    </source>
</evidence>
<feature type="region of interest" description="Disordered" evidence="1">
    <location>
        <begin position="1"/>
        <end position="34"/>
    </location>
</feature>
<sequence length="108" mass="12448">MLSGRPLRYTVTESKPRSRRSPCRAPKNMSHPAHSQLPGCFLNFELMLRKRNANGRVRTRGAEPSSIYGYFRLQFEQVSNEVTIGGDSSWHHLQSWWWDIQEVKACGA</sequence>
<dbReference type="AlphaFoldDB" id="A0A6J4KB64"/>
<reference evidence="2" key="1">
    <citation type="submission" date="2020-02" db="EMBL/GenBank/DDBJ databases">
        <authorList>
            <person name="Meier V. D."/>
        </authorList>
    </citation>
    <scope>NUCLEOTIDE SEQUENCE</scope>
    <source>
        <strain evidence="2">AVDCRST_MAG93</strain>
    </source>
</reference>